<organism evidence="3 4">
    <name type="scientific">Tetrahymena thermophila (strain SB210)</name>
    <dbReference type="NCBI Taxonomy" id="312017"/>
    <lineage>
        <taxon>Eukaryota</taxon>
        <taxon>Sar</taxon>
        <taxon>Alveolata</taxon>
        <taxon>Ciliophora</taxon>
        <taxon>Intramacronucleata</taxon>
        <taxon>Oligohymenophorea</taxon>
        <taxon>Hymenostomatida</taxon>
        <taxon>Tetrahymenina</taxon>
        <taxon>Tetrahymenidae</taxon>
        <taxon>Tetrahymena</taxon>
    </lineage>
</organism>
<keyword evidence="4" id="KW-1185">Reference proteome</keyword>
<dbReference type="AlphaFoldDB" id="Q22AF8"/>
<dbReference type="RefSeq" id="XP_001029947.1">
    <property type="nucleotide sequence ID" value="XM_001029947.1"/>
</dbReference>
<feature type="compositionally biased region" description="Low complexity" evidence="1">
    <location>
        <begin position="1"/>
        <end position="22"/>
    </location>
</feature>
<feature type="region of interest" description="Disordered" evidence="1">
    <location>
        <begin position="184"/>
        <end position="229"/>
    </location>
</feature>
<feature type="compositionally biased region" description="Polar residues" evidence="1">
    <location>
        <begin position="208"/>
        <end position="219"/>
    </location>
</feature>
<dbReference type="SUPFAM" id="SSF51101">
    <property type="entry name" value="Mannose-binding lectins"/>
    <property type="match status" value="1"/>
</dbReference>
<reference evidence="4" key="1">
    <citation type="journal article" date="2006" name="PLoS Biol.">
        <title>Macronuclear genome sequence of the ciliate Tetrahymena thermophila, a model eukaryote.</title>
        <authorList>
            <person name="Eisen J.A."/>
            <person name="Coyne R.S."/>
            <person name="Wu M."/>
            <person name="Wu D."/>
            <person name="Thiagarajan M."/>
            <person name="Wortman J.R."/>
            <person name="Badger J.H."/>
            <person name="Ren Q."/>
            <person name="Amedeo P."/>
            <person name="Jones K.M."/>
            <person name="Tallon L.J."/>
            <person name="Delcher A.L."/>
            <person name="Salzberg S.L."/>
            <person name="Silva J.C."/>
            <person name="Haas B.J."/>
            <person name="Majoros W.H."/>
            <person name="Farzad M."/>
            <person name="Carlton J.M."/>
            <person name="Smith R.K. Jr."/>
            <person name="Garg J."/>
            <person name="Pearlman R.E."/>
            <person name="Karrer K.M."/>
            <person name="Sun L."/>
            <person name="Manning G."/>
            <person name="Elde N.C."/>
            <person name="Turkewitz A.P."/>
            <person name="Asai D.J."/>
            <person name="Wilkes D.E."/>
            <person name="Wang Y."/>
            <person name="Cai H."/>
            <person name="Collins K."/>
            <person name="Stewart B.A."/>
            <person name="Lee S.R."/>
            <person name="Wilamowska K."/>
            <person name="Weinberg Z."/>
            <person name="Ruzzo W.L."/>
            <person name="Wloga D."/>
            <person name="Gaertig J."/>
            <person name="Frankel J."/>
            <person name="Tsao C.-C."/>
            <person name="Gorovsky M.A."/>
            <person name="Keeling P.J."/>
            <person name="Waller R.F."/>
            <person name="Patron N.J."/>
            <person name="Cherry J.M."/>
            <person name="Stover N.A."/>
            <person name="Krieger C.J."/>
            <person name="del Toro C."/>
            <person name="Ryder H.F."/>
            <person name="Williamson S.C."/>
            <person name="Barbeau R.A."/>
            <person name="Hamilton E.P."/>
            <person name="Orias E."/>
        </authorList>
    </citation>
    <scope>NUCLEOTIDE SEQUENCE [LARGE SCALE GENOMIC DNA]</scope>
    <source>
        <strain evidence="4">SB210</strain>
    </source>
</reference>
<dbReference type="KEGG" id="tet:TTHERM_01229010"/>
<dbReference type="InterPro" id="IPR001229">
    <property type="entry name" value="Jacalin-like_lectin_dom"/>
</dbReference>
<dbReference type="OrthoDB" id="327349at2759"/>
<gene>
    <name evidence="3" type="ORF">TTHERM_01229010</name>
</gene>
<proteinExistence type="predicted"/>
<name>Q22AF8_TETTS</name>
<dbReference type="InterPro" id="IPR036404">
    <property type="entry name" value="Jacalin-like_lectin_dom_sf"/>
</dbReference>
<dbReference type="InParanoid" id="Q22AF8"/>
<dbReference type="SMART" id="SM00915">
    <property type="entry name" value="Jacalin"/>
    <property type="match status" value="1"/>
</dbReference>
<dbReference type="HOGENOM" id="CLU_751213_0_0_1"/>
<dbReference type="GeneID" id="7827822"/>
<accession>Q22AF8</accession>
<feature type="compositionally biased region" description="Low complexity" evidence="1">
    <location>
        <begin position="29"/>
        <end position="74"/>
    </location>
</feature>
<feature type="compositionally biased region" description="Low complexity" evidence="1">
    <location>
        <begin position="184"/>
        <end position="207"/>
    </location>
</feature>
<feature type="region of interest" description="Disordered" evidence="1">
    <location>
        <begin position="1"/>
        <end position="102"/>
    </location>
</feature>
<feature type="domain" description="Jacalin-type lectin" evidence="2">
    <location>
        <begin position="217"/>
        <end position="369"/>
    </location>
</feature>
<dbReference type="PROSITE" id="PS51752">
    <property type="entry name" value="JACALIN_LECTIN"/>
    <property type="match status" value="1"/>
</dbReference>
<dbReference type="Pfam" id="PF01419">
    <property type="entry name" value="Jacalin"/>
    <property type="match status" value="1"/>
</dbReference>
<sequence>MYPQQPYQQYPQQPQVYPQQPQGYPPQQPQMYPQQPQMHPQQYPQQGPYQQYPQQPQMHPQQPYPQQQYPQQPQTCHQQNNSCQRPKYNKYQNQPPTEEQLKRDQEMLEKGQNMMSKGVDSMNAAMDKFMNFNSNATQQQVGGMPGGMQGGMFGMGGMQGGMFGMGGMQGGMFGMGGMQGGMFANKNNQSEASNNNSLSQSSYNSKNPYTNSLPTATNRSEVKGKDDHENSTFFDHLQQQGVKSTPVYPHLNSIKIYHTDNMIVGIECTYKFKGENSIVGPFVSKGTFNGDVQTKEFQLQYGESISEISGRCGDSIDRLMIKTDKGNCIEVGGNGGSPFSNIVKSVYNPLIGFGGSTREFLDSLYIVYL</sequence>
<evidence type="ECO:0000256" key="1">
    <source>
        <dbReference type="SAM" id="MobiDB-lite"/>
    </source>
</evidence>
<dbReference type="EMBL" id="GG662573">
    <property type="protein sequence ID" value="EAR82284.1"/>
    <property type="molecule type" value="Genomic_DNA"/>
</dbReference>
<dbReference type="Proteomes" id="UP000009168">
    <property type="component" value="Unassembled WGS sequence"/>
</dbReference>
<protein>
    <submittedName>
        <fullName evidence="3">Jacalin-like lectin domain protein</fullName>
    </submittedName>
</protein>
<feature type="compositionally biased region" description="Polar residues" evidence="1">
    <location>
        <begin position="75"/>
        <end position="97"/>
    </location>
</feature>
<feature type="compositionally biased region" description="Basic and acidic residues" evidence="1">
    <location>
        <begin position="220"/>
        <end position="229"/>
    </location>
</feature>
<evidence type="ECO:0000313" key="3">
    <source>
        <dbReference type="EMBL" id="EAR82284.1"/>
    </source>
</evidence>
<dbReference type="Gene3D" id="2.100.10.30">
    <property type="entry name" value="Jacalin-like lectin domain"/>
    <property type="match status" value="1"/>
</dbReference>
<evidence type="ECO:0000313" key="4">
    <source>
        <dbReference type="Proteomes" id="UP000009168"/>
    </source>
</evidence>
<evidence type="ECO:0000259" key="2">
    <source>
        <dbReference type="PROSITE" id="PS51752"/>
    </source>
</evidence>